<dbReference type="RefSeq" id="WP_380847896.1">
    <property type="nucleotide sequence ID" value="NZ_JBHSFP010000031.1"/>
</dbReference>
<protein>
    <submittedName>
        <fullName evidence="3">GNAT family N-acetyltransferase</fullName>
        <ecNumber evidence="3">2.3.1.-</ecNumber>
    </submittedName>
</protein>
<dbReference type="SUPFAM" id="SSF55729">
    <property type="entry name" value="Acyl-CoA N-acyltransferases (Nat)"/>
    <property type="match status" value="1"/>
</dbReference>
<feature type="region of interest" description="Disordered" evidence="1">
    <location>
        <begin position="1"/>
        <end position="21"/>
    </location>
</feature>
<dbReference type="PROSITE" id="PS51186">
    <property type="entry name" value="GNAT"/>
    <property type="match status" value="1"/>
</dbReference>
<dbReference type="Gene3D" id="3.40.630.30">
    <property type="match status" value="1"/>
</dbReference>
<dbReference type="Pfam" id="PF00583">
    <property type="entry name" value="Acetyltransf_1"/>
    <property type="match status" value="1"/>
</dbReference>
<comment type="caution">
    <text evidence="3">The sequence shown here is derived from an EMBL/GenBank/DDBJ whole genome shotgun (WGS) entry which is preliminary data.</text>
</comment>
<name>A0ABV9CSS0_9ACTN</name>
<evidence type="ECO:0000313" key="4">
    <source>
        <dbReference type="Proteomes" id="UP001596004"/>
    </source>
</evidence>
<gene>
    <name evidence="3" type="ORF">ACFO60_31965</name>
</gene>
<evidence type="ECO:0000313" key="3">
    <source>
        <dbReference type="EMBL" id="MFC4535403.1"/>
    </source>
</evidence>
<sequence>MSATPGYRPSSPGRPSGRPGVARTRVRLVGASQATAYRAVLADVGGRVFTEPPWHEPYGFARTVAVRMLIDRHQPGFVLALALESEGEGEGGQVCGFAYGHLASRLAAWAGQPGTDDFTLKEMAVLPEMRGRGTGAALHDALLTAARGGPRWLATHPAATAALDLYRKRGWRTVAYRPERAMTPLIMRKAHG</sequence>
<accession>A0ABV9CSS0</accession>
<feature type="compositionally biased region" description="Low complexity" evidence="1">
    <location>
        <begin position="8"/>
        <end position="20"/>
    </location>
</feature>
<dbReference type="EC" id="2.3.1.-" evidence="3"/>
<dbReference type="GO" id="GO:0016746">
    <property type="term" value="F:acyltransferase activity"/>
    <property type="evidence" value="ECO:0007669"/>
    <property type="project" value="UniProtKB-KW"/>
</dbReference>
<evidence type="ECO:0000256" key="1">
    <source>
        <dbReference type="SAM" id="MobiDB-lite"/>
    </source>
</evidence>
<keyword evidence="3" id="KW-0012">Acyltransferase</keyword>
<dbReference type="InterPro" id="IPR016181">
    <property type="entry name" value="Acyl_CoA_acyltransferase"/>
</dbReference>
<evidence type="ECO:0000259" key="2">
    <source>
        <dbReference type="PROSITE" id="PS51186"/>
    </source>
</evidence>
<feature type="domain" description="N-acetyltransferase" evidence="2">
    <location>
        <begin position="24"/>
        <end position="192"/>
    </location>
</feature>
<organism evidence="3 4">
    <name type="scientific">Sphaerisporangium dianthi</name>
    <dbReference type="NCBI Taxonomy" id="1436120"/>
    <lineage>
        <taxon>Bacteria</taxon>
        <taxon>Bacillati</taxon>
        <taxon>Actinomycetota</taxon>
        <taxon>Actinomycetes</taxon>
        <taxon>Streptosporangiales</taxon>
        <taxon>Streptosporangiaceae</taxon>
        <taxon>Sphaerisporangium</taxon>
    </lineage>
</organism>
<dbReference type="Proteomes" id="UP001596004">
    <property type="component" value="Unassembled WGS sequence"/>
</dbReference>
<dbReference type="EMBL" id="JBHSFP010000031">
    <property type="protein sequence ID" value="MFC4535403.1"/>
    <property type="molecule type" value="Genomic_DNA"/>
</dbReference>
<proteinExistence type="predicted"/>
<reference evidence="4" key="1">
    <citation type="journal article" date="2019" name="Int. J. Syst. Evol. Microbiol.">
        <title>The Global Catalogue of Microorganisms (GCM) 10K type strain sequencing project: providing services to taxonomists for standard genome sequencing and annotation.</title>
        <authorList>
            <consortium name="The Broad Institute Genomics Platform"/>
            <consortium name="The Broad Institute Genome Sequencing Center for Infectious Disease"/>
            <person name="Wu L."/>
            <person name="Ma J."/>
        </authorList>
    </citation>
    <scope>NUCLEOTIDE SEQUENCE [LARGE SCALE GENOMIC DNA]</scope>
    <source>
        <strain evidence="4">CGMCC 4.7132</strain>
    </source>
</reference>
<dbReference type="InterPro" id="IPR000182">
    <property type="entry name" value="GNAT_dom"/>
</dbReference>
<keyword evidence="4" id="KW-1185">Reference proteome</keyword>
<keyword evidence="3" id="KW-0808">Transferase</keyword>